<feature type="transmembrane region" description="Helical" evidence="1">
    <location>
        <begin position="50"/>
        <end position="70"/>
    </location>
</feature>
<dbReference type="EMBL" id="AMCI01006735">
    <property type="protein sequence ID" value="EJW93832.1"/>
    <property type="molecule type" value="Genomic_DNA"/>
</dbReference>
<dbReference type="AlphaFoldDB" id="J9FW83"/>
<protein>
    <recommendedName>
        <fullName evidence="3">Membrane transporter protein</fullName>
    </recommendedName>
</protein>
<evidence type="ECO:0008006" key="3">
    <source>
        <dbReference type="Google" id="ProtNLM"/>
    </source>
</evidence>
<name>J9FW83_9ZZZZ</name>
<proteinExistence type="predicted"/>
<feature type="transmembrane region" description="Helical" evidence="1">
    <location>
        <begin position="25"/>
        <end position="43"/>
    </location>
</feature>
<keyword evidence="1" id="KW-1133">Transmembrane helix</keyword>
<comment type="caution">
    <text evidence="2">The sequence shown here is derived from an EMBL/GenBank/DDBJ whole genome shotgun (WGS) entry which is preliminary data.</text>
</comment>
<reference evidence="2" key="1">
    <citation type="journal article" date="2012" name="PLoS ONE">
        <title>Gene sets for utilization of primary and secondary nutrition supplies in the distal gut of endangered iberian lynx.</title>
        <authorList>
            <person name="Alcaide M."/>
            <person name="Messina E."/>
            <person name="Richter M."/>
            <person name="Bargiela R."/>
            <person name="Peplies J."/>
            <person name="Huws S.A."/>
            <person name="Newbold C.J."/>
            <person name="Golyshin P.N."/>
            <person name="Simon M.A."/>
            <person name="Lopez G."/>
            <person name="Yakimov M.M."/>
            <person name="Ferrer M."/>
        </authorList>
    </citation>
    <scope>NUCLEOTIDE SEQUENCE</scope>
</reference>
<keyword evidence="1" id="KW-0812">Transmembrane</keyword>
<organism evidence="2">
    <name type="scientific">gut metagenome</name>
    <dbReference type="NCBI Taxonomy" id="749906"/>
    <lineage>
        <taxon>unclassified sequences</taxon>
        <taxon>metagenomes</taxon>
        <taxon>organismal metagenomes</taxon>
    </lineage>
</organism>
<gene>
    <name evidence="2" type="ORF">EVA_18062</name>
</gene>
<keyword evidence="1" id="KW-0472">Membrane</keyword>
<evidence type="ECO:0000313" key="2">
    <source>
        <dbReference type="EMBL" id="EJW93832.1"/>
    </source>
</evidence>
<accession>J9FW83</accession>
<evidence type="ECO:0000256" key="1">
    <source>
        <dbReference type="SAM" id="Phobius"/>
    </source>
</evidence>
<sequence>MIGNLAMTFFRAGNGFLTETVVTDYFYGLAGVIPGTIAGAYVFRRIPGNILRYLVYAYIAVSGIIVFVTAS</sequence>